<organism evidence="2 3">
    <name type="scientific">Devosia nanyangense</name>
    <dbReference type="NCBI Taxonomy" id="1228055"/>
    <lineage>
        <taxon>Bacteria</taxon>
        <taxon>Pseudomonadati</taxon>
        <taxon>Pseudomonadota</taxon>
        <taxon>Alphaproteobacteria</taxon>
        <taxon>Hyphomicrobiales</taxon>
        <taxon>Devosiaceae</taxon>
        <taxon>Devosia</taxon>
    </lineage>
</organism>
<comment type="caution">
    <text evidence="2">The sequence shown here is derived from an EMBL/GenBank/DDBJ whole genome shotgun (WGS) entry which is preliminary data.</text>
</comment>
<protein>
    <submittedName>
        <fullName evidence="2">Uncharacterized protein</fullName>
    </submittedName>
</protein>
<keyword evidence="1" id="KW-0732">Signal</keyword>
<dbReference type="AlphaFoldDB" id="A0A933L7R1"/>
<feature type="chain" id="PRO_5037174470" evidence="1">
    <location>
        <begin position="26"/>
        <end position="371"/>
    </location>
</feature>
<evidence type="ECO:0000313" key="3">
    <source>
        <dbReference type="Proteomes" id="UP000782610"/>
    </source>
</evidence>
<dbReference type="EMBL" id="JACRAF010000064">
    <property type="protein sequence ID" value="MBI4923890.1"/>
    <property type="molecule type" value="Genomic_DNA"/>
</dbReference>
<proteinExistence type="predicted"/>
<sequence>MSLIRTAMLTLALLGSLLVAAPARAQDDKTTETVIQSLTNLDGPKMARLFEHLGISPSPEFYNCMCPGGFHYYTGPDGGPCRRIGPLGGVEFRGYSMDGMKSCAAAFPLADGRTVLEAIIDAAKPSCSIAPESAGFTTRLPALADRPRLSLAAAAEGQPPTGPLSRAQLDRLAKLYLYGVLAEIDYDSCGTIGRWYSDYGPEIRSALCLALGAASAPVTTWEVGWVVGKCLATAAAGWALSEDIQNIVDLFRGTDTYVRALDAIYIAEDWTRIDAMSETDRRKWFETRGAELARDGWRGVHIADGGLVDYTVTMTRRWGSGGIPTGADMSAWNEKYGSSWQANSGKGEDATLPAYILLRLWQLHRTEMDLH</sequence>
<dbReference type="Proteomes" id="UP000782610">
    <property type="component" value="Unassembled WGS sequence"/>
</dbReference>
<evidence type="ECO:0000313" key="2">
    <source>
        <dbReference type="EMBL" id="MBI4923890.1"/>
    </source>
</evidence>
<gene>
    <name evidence="2" type="ORF">HY834_19325</name>
</gene>
<accession>A0A933L7R1</accession>
<feature type="signal peptide" evidence="1">
    <location>
        <begin position="1"/>
        <end position="25"/>
    </location>
</feature>
<evidence type="ECO:0000256" key="1">
    <source>
        <dbReference type="SAM" id="SignalP"/>
    </source>
</evidence>
<reference evidence="2" key="1">
    <citation type="submission" date="2020-07" db="EMBL/GenBank/DDBJ databases">
        <title>Huge and variable diversity of episymbiotic CPR bacteria and DPANN archaea in groundwater ecosystems.</title>
        <authorList>
            <person name="He C.Y."/>
            <person name="Keren R."/>
            <person name="Whittaker M."/>
            <person name="Farag I.F."/>
            <person name="Doudna J."/>
            <person name="Cate J.H.D."/>
            <person name="Banfield J.F."/>
        </authorList>
    </citation>
    <scope>NUCLEOTIDE SEQUENCE</scope>
    <source>
        <strain evidence="2">NC_groundwater_1586_Pr3_B-0.1um_66_15</strain>
    </source>
</reference>
<name>A0A933L7R1_9HYPH</name>